<reference evidence="2" key="1">
    <citation type="submission" date="2017-01" db="EMBL/GenBank/DDBJ databases">
        <title>Novel pathways for hydrocarbon cycling and metabolic interdependencies in hydrothermal sediment communities.</title>
        <authorList>
            <person name="Dombrowski N."/>
            <person name="Seitz K."/>
            <person name="Teske A."/>
            <person name="Baker B."/>
        </authorList>
    </citation>
    <scope>NUCLEOTIDE SEQUENCE [LARGE SCALE GENOMIC DNA]</scope>
</reference>
<name>A0A1V4QGW0_UNCW3</name>
<evidence type="ECO:0000313" key="1">
    <source>
        <dbReference type="EMBL" id="OPX18237.1"/>
    </source>
</evidence>
<evidence type="ECO:0000313" key="2">
    <source>
        <dbReference type="Proteomes" id="UP000191663"/>
    </source>
</evidence>
<organism evidence="1 2">
    <name type="scientific">candidate division WOR-3 bacterium 4484_100</name>
    <dbReference type="NCBI Taxonomy" id="1936077"/>
    <lineage>
        <taxon>Bacteria</taxon>
        <taxon>Bacteria division WOR-3</taxon>
    </lineage>
</organism>
<accession>A0A1V4QGW0</accession>
<proteinExistence type="predicted"/>
<dbReference type="AlphaFoldDB" id="A0A1V4QGW0"/>
<protein>
    <submittedName>
        <fullName evidence="1">Uncharacterized protein</fullName>
    </submittedName>
</protein>
<dbReference type="Proteomes" id="UP000191663">
    <property type="component" value="Unassembled WGS sequence"/>
</dbReference>
<sequence length="95" mass="10399">MIGIRGGTIETDVVVHNQGVPYWFLKGHTWEFRVQGNDADCPVLSIEPGVKMLFQDSCGLYAQSRSKIIALGLPDSMIVFTALDTARPCAQGFLV</sequence>
<dbReference type="EMBL" id="MUKB01000027">
    <property type="protein sequence ID" value="OPX18237.1"/>
    <property type="molecule type" value="Genomic_DNA"/>
</dbReference>
<gene>
    <name evidence="1" type="ORF">BXT86_02210</name>
</gene>
<comment type="caution">
    <text evidence="1">The sequence shown here is derived from an EMBL/GenBank/DDBJ whole genome shotgun (WGS) entry which is preliminary data.</text>
</comment>